<dbReference type="SUPFAM" id="SSF101960">
    <property type="entry name" value="Stabilizer of iron transporter SufD"/>
    <property type="match status" value="1"/>
</dbReference>
<dbReference type="Pfam" id="PF19295">
    <property type="entry name" value="SufBD_N"/>
    <property type="match status" value="1"/>
</dbReference>
<proteinExistence type="predicted"/>
<evidence type="ECO:0000259" key="1">
    <source>
        <dbReference type="Pfam" id="PF01458"/>
    </source>
</evidence>
<gene>
    <name evidence="3" type="ORF">METZ01_LOCUS50276</name>
</gene>
<evidence type="ECO:0000313" key="3">
    <source>
        <dbReference type="EMBL" id="SUZ97422.1"/>
    </source>
</evidence>
<dbReference type="Pfam" id="PF01458">
    <property type="entry name" value="SUFBD_core"/>
    <property type="match status" value="1"/>
</dbReference>
<dbReference type="NCBIfam" id="TIGR01981">
    <property type="entry name" value="sufD"/>
    <property type="match status" value="1"/>
</dbReference>
<dbReference type="PANTHER" id="PTHR43575:SF1">
    <property type="entry name" value="PROTEIN ABCI7, CHLOROPLASTIC"/>
    <property type="match status" value="1"/>
</dbReference>
<sequence>MTQIATPADGYATQFAAFAQATALPEPFASLRDDAFGCFDRLGFPTTRLEEWRYTNVAPIADTAFVPVVQATGYSRAALDGLRLARLGGPELVFVNGAFVPELSTTAEVTTGVRVRSLGKVLAAAPDAVAPHLGRLASIESQAFTALNTAFLRDGAVIEVPPGVVVDEPIHLLFITVGAGGPVLSQPRVLVLAGERSQVRVVESHAGDGDASYLSNTVTEVVVNDNAVVDHYTVVREADSAFRVGSLHSTLGRGSSFFAHSITLSGAIVRNEVSVVLGGEGAECTLNGLYLANERQLVDNQTTIDHAQPQCGSHELYKGILDGQSRAVFNGKIIVRLDAQKTDAKQSNKALLLSEDAQVTTKPQLEIFADDVKCTHGATVGQLDEEALFYLRTRALSEAQSRQLLIHAFAAGLLAHIKVDAIRNQLDELLLDRLPVMSVGS</sequence>
<accession>A0A381S025</accession>
<feature type="domain" description="SUF system FeS cluster assembly SufBD N-terminal" evidence="2">
    <location>
        <begin position="26"/>
        <end position="171"/>
    </location>
</feature>
<dbReference type="PANTHER" id="PTHR43575">
    <property type="entry name" value="PROTEIN ABCI7, CHLOROPLASTIC"/>
    <property type="match status" value="1"/>
</dbReference>
<dbReference type="InterPro" id="IPR055346">
    <property type="entry name" value="Fe-S_cluster_assembly_SufBD"/>
</dbReference>
<evidence type="ECO:0000259" key="2">
    <source>
        <dbReference type="Pfam" id="PF19295"/>
    </source>
</evidence>
<feature type="domain" description="SUF system FeS cluster assembly SufBD core" evidence="1">
    <location>
        <begin position="183"/>
        <end position="409"/>
    </location>
</feature>
<dbReference type="EMBL" id="UINC01002508">
    <property type="protein sequence ID" value="SUZ97422.1"/>
    <property type="molecule type" value="Genomic_DNA"/>
</dbReference>
<name>A0A381S025_9ZZZZ</name>
<organism evidence="3">
    <name type="scientific">marine metagenome</name>
    <dbReference type="NCBI Taxonomy" id="408172"/>
    <lineage>
        <taxon>unclassified sequences</taxon>
        <taxon>metagenomes</taxon>
        <taxon>ecological metagenomes</taxon>
    </lineage>
</organism>
<dbReference type="InterPro" id="IPR037284">
    <property type="entry name" value="SUF_FeS_clus_asmbl_SufBD_sf"/>
</dbReference>
<dbReference type="InterPro" id="IPR000825">
    <property type="entry name" value="SUF_FeS_clus_asmbl_SufBD_core"/>
</dbReference>
<protein>
    <recommendedName>
        <fullName evidence="4">Fe-S cluster assembly protein SufD</fullName>
    </recommendedName>
</protein>
<reference evidence="3" key="1">
    <citation type="submission" date="2018-05" db="EMBL/GenBank/DDBJ databases">
        <authorList>
            <person name="Lanie J.A."/>
            <person name="Ng W.-L."/>
            <person name="Kazmierczak K.M."/>
            <person name="Andrzejewski T.M."/>
            <person name="Davidsen T.M."/>
            <person name="Wayne K.J."/>
            <person name="Tettelin H."/>
            <person name="Glass J.I."/>
            <person name="Rusch D."/>
            <person name="Podicherti R."/>
            <person name="Tsui H.-C.T."/>
            <person name="Winkler M.E."/>
        </authorList>
    </citation>
    <scope>NUCLEOTIDE SEQUENCE</scope>
</reference>
<dbReference type="InterPro" id="IPR011542">
    <property type="entry name" value="SUF_FeS_clus_asmbl_SufD"/>
</dbReference>
<dbReference type="InterPro" id="IPR045595">
    <property type="entry name" value="SufBD_N"/>
</dbReference>
<evidence type="ECO:0008006" key="4">
    <source>
        <dbReference type="Google" id="ProtNLM"/>
    </source>
</evidence>
<dbReference type="GO" id="GO:0016226">
    <property type="term" value="P:iron-sulfur cluster assembly"/>
    <property type="evidence" value="ECO:0007669"/>
    <property type="project" value="InterPro"/>
</dbReference>
<dbReference type="AlphaFoldDB" id="A0A381S025"/>